<accession>A0A3M7B5P7</accession>
<feature type="compositionally biased region" description="Pro residues" evidence="4">
    <location>
        <begin position="277"/>
        <end position="286"/>
    </location>
</feature>
<dbReference type="Proteomes" id="UP000270230">
    <property type="component" value="Unassembled WGS sequence"/>
</dbReference>
<comment type="caution">
    <text evidence="6">The sequence shown here is derived from an EMBL/GenBank/DDBJ whole genome shotgun (WGS) entry which is preliminary data.</text>
</comment>
<dbReference type="InterPro" id="IPR013520">
    <property type="entry name" value="Ribonucl_H"/>
</dbReference>
<proteinExistence type="predicted"/>
<protein>
    <recommendedName>
        <fullName evidence="5">Exonuclease domain-containing protein</fullName>
    </recommendedName>
</protein>
<evidence type="ECO:0000256" key="4">
    <source>
        <dbReference type="SAM" id="MobiDB-lite"/>
    </source>
</evidence>
<dbReference type="SUPFAM" id="SSF53098">
    <property type="entry name" value="Ribonuclease H-like"/>
    <property type="match status" value="1"/>
</dbReference>
<evidence type="ECO:0000259" key="5">
    <source>
        <dbReference type="SMART" id="SM00479"/>
    </source>
</evidence>
<dbReference type="PANTHER" id="PTHR12801">
    <property type="entry name" value="RNA EXONUCLEASE REXO1 / RECO3 FAMILY MEMBER-RELATED"/>
    <property type="match status" value="1"/>
</dbReference>
<dbReference type="SMART" id="SM00479">
    <property type="entry name" value="EXOIII"/>
    <property type="match status" value="1"/>
</dbReference>
<gene>
    <name evidence="6" type="ORF">D0865_14009</name>
</gene>
<evidence type="ECO:0000256" key="3">
    <source>
        <dbReference type="ARBA" id="ARBA00022839"/>
    </source>
</evidence>
<evidence type="ECO:0000313" key="7">
    <source>
        <dbReference type="Proteomes" id="UP000270230"/>
    </source>
</evidence>
<dbReference type="Gene3D" id="3.30.420.10">
    <property type="entry name" value="Ribonuclease H-like superfamily/Ribonuclease H"/>
    <property type="match status" value="1"/>
</dbReference>
<dbReference type="OrthoDB" id="8191639at2759"/>
<dbReference type="InterPro" id="IPR047021">
    <property type="entry name" value="REXO1/3/4-like"/>
</dbReference>
<dbReference type="AlphaFoldDB" id="A0A3M7B5P7"/>
<dbReference type="InterPro" id="IPR036397">
    <property type="entry name" value="RNaseH_sf"/>
</dbReference>
<sequence>MPVSTVPHDNVAYTNGRPNTVSIRQRGAAQAYTGRTRAGYRCRAQQLQPRLDLVTPEKPLAVDCEGVILEEEAVYDTFVYYPEDVPHRPPPQRLKLGVKYNDIKPANGAQLISDVIKNVQALFDKAEIVVMHAASNDVQMLKGITWTNLTLYDTQTLPEYARLTSPDRPGLKFLTRMELGDEIQEGSDGHCSVEDARATMKLYLLQESSFQRDQSTLFTRSGAPVIAIKPPCPRYAPGDRVALPMIAEFAAYGRKFNYRTSTWDYECEDPNYWLNREPPPSEPWSPPAYWSENTDWDAPRPTSPWR</sequence>
<dbReference type="InterPro" id="IPR012337">
    <property type="entry name" value="RNaseH-like_sf"/>
</dbReference>
<dbReference type="EMBL" id="QWIN01001915">
    <property type="protein sequence ID" value="RMY35066.1"/>
    <property type="molecule type" value="Genomic_DNA"/>
</dbReference>
<dbReference type="GO" id="GO:0005634">
    <property type="term" value="C:nucleus"/>
    <property type="evidence" value="ECO:0007669"/>
    <property type="project" value="TreeGrafter"/>
</dbReference>
<evidence type="ECO:0000256" key="1">
    <source>
        <dbReference type="ARBA" id="ARBA00022722"/>
    </source>
</evidence>
<dbReference type="GO" id="GO:0004527">
    <property type="term" value="F:exonuclease activity"/>
    <property type="evidence" value="ECO:0007669"/>
    <property type="project" value="UniProtKB-KW"/>
</dbReference>
<name>A0A3M7B5P7_HORWE</name>
<keyword evidence="2" id="KW-0378">Hydrolase</keyword>
<reference evidence="6 7" key="1">
    <citation type="journal article" date="2018" name="BMC Genomics">
        <title>Genomic evidence for intraspecific hybridization in a clonal and extremely halotolerant yeast.</title>
        <authorList>
            <person name="Gostincar C."/>
            <person name="Stajich J.E."/>
            <person name="Zupancic J."/>
            <person name="Zalar P."/>
            <person name="Gunde-Cimerman N."/>
        </authorList>
    </citation>
    <scope>NUCLEOTIDE SEQUENCE [LARGE SCALE GENOMIC DNA]</scope>
    <source>
        <strain evidence="6 7">EXF-151</strain>
    </source>
</reference>
<keyword evidence="1" id="KW-0540">Nuclease</keyword>
<organism evidence="6 7">
    <name type="scientific">Hortaea werneckii</name>
    <name type="common">Black yeast</name>
    <name type="synonym">Cladosporium werneckii</name>
    <dbReference type="NCBI Taxonomy" id="91943"/>
    <lineage>
        <taxon>Eukaryota</taxon>
        <taxon>Fungi</taxon>
        <taxon>Dikarya</taxon>
        <taxon>Ascomycota</taxon>
        <taxon>Pezizomycotina</taxon>
        <taxon>Dothideomycetes</taxon>
        <taxon>Dothideomycetidae</taxon>
        <taxon>Mycosphaerellales</taxon>
        <taxon>Teratosphaeriaceae</taxon>
        <taxon>Hortaea</taxon>
    </lineage>
</organism>
<keyword evidence="3" id="KW-0269">Exonuclease</keyword>
<evidence type="ECO:0000313" key="6">
    <source>
        <dbReference type="EMBL" id="RMY35066.1"/>
    </source>
</evidence>
<feature type="region of interest" description="Disordered" evidence="4">
    <location>
        <begin position="276"/>
        <end position="306"/>
    </location>
</feature>
<evidence type="ECO:0000256" key="2">
    <source>
        <dbReference type="ARBA" id="ARBA00022801"/>
    </source>
</evidence>
<feature type="domain" description="Exonuclease" evidence="5">
    <location>
        <begin position="58"/>
        <end position="212"/>
    </location>
</feature>
<dbReference type="GO" id="GO:0003676">
    <property type="term" value="F:nucleic acid binding"/>
    <property type="evidence" value="ECO:0007669"/>
    <property type="project" value="InterPro"/>
</dbReference>